<comment type="caution">
    <text evidence="1">The sequence shown here is derived from an EMBL/GenBank/DDBJ whole genome shotgun (WGS) entry which is preliminary data.</text>
</comment>
<accession>A0ABV0VWQ4</accession>
<evidence type="ECO:0000313" key="2">
    <source>
        <dbReference type="Proteomes" id="UP001444071"/>
    </source>
</evidence>
<reference evidence="1 2" key="1">
    <citation type="submission" date="2021-06" db="EMBL/GenBank/DDBJ databases">
        <authorList>
            <person name="Palmer J.M."/>
        </authorList>
    </citation>
    <scope>NUCLEOTIDE SEQUENCE [LARGE SCALE GENOMIC DNA]</scope>
    <source>
        <strain evidence="1 2">XR_2019</strain>
        <tissue evidence="1">Muscle</tissue>
    </source>
</reference>
<evidence type="ECO:0000313" key="1">
    <source>
        <dbReference type="EMBL" id="MEQ2260841.1"/>
    </source>
</evidence>
<protein>
    <submittedName>
        <fullName evidence="1">Uncharacterized protein</fullName>
    </submittedName>
</protein>
<name>A0ABV0VWQ4_9TELE</name>
<keyword evidence="2" id="KW-1185">Reference proteome</keyword>
<sequence>MGGPGTERASLEMQSRETANDVVQWGHEGIYTSGRWKCTSRLWISATCNRPLVVSMLKGITFQVNIQATEIQDRSQIPSPVQNKKISGIKNTPPGSRQVLTGIIAPLGQQGTNLSVQGLCLYQVADDRHLDPAGDERPAA</sequence>
<proteinExistence type="predicted"/>
<dbReference type="Proteomes" id="UP001444071">
    <property type="component" value="Unassembled WGS sequence"/>
</dbReference>
<dbReference type="EMBL" id="JAHRIM010011371">
    <property type="protein sequence ID" value="MEQ2260841.1"/>
    <property type="molecule type" value="Genomic_DNA"/>
</dbReference>
<gene>
    <name evidence="1" type="ORF">XENORESO_002109</name>
</gene>
<organism evidence="1 2">
    <name type="scientific">Xenotaenia resolanae</name>
    <dbReference type="NCBI Taxonomy" id="208358"/>
    <lineage>
        <taxon>Eukaryota</taxon>
        <taxon>Metazoa</taxon>
        <taxon>Chordata</taxon>
        <taxon>Craniata</taxon>
        <taxon>Vertebrata</taxon>
        <taxon>Euteleostomi</taxon>
        <taxon>Actinopterygii</taxon>
        <taxon>Neopterygii</taxon>
        <taxon>Teleostei</taxon>
        <taxon>Neoteleostei</taxon>
        <taxon>Acanthomorphata</taxon>
        <taxon>Ovalentaria</taxon>
        <taxon>Atherinomorphae</taxon>
        <taxon>Cyprinodontiformes</taxon>
        <taxon>Goodeidae</taxon>
        <taxon>Xenotaenia</taxon>
    </lineage>
</organism>